<dbReference type="Gene3D" id="3.10.450.40">
    <property type="match status" value="1"/>
</dbReference>
<reference evidence="3" key="1">
    <citation type="journal article" date="2016" name="Front. Microbiol.">
        <title>Genome Sequence of the Piezophilic, Mesophilic Sulfate-Reducing Bacterium Desulfovibrio indicus J2T.</title>
        <authorList>
            <person name="Cao J."/>
            <person name="Maignien L."/>
            <person name="Shao Z."/>
            <person name="Alain K."/>
            <person name="Jebbar M."/>
        </authorList>
    </citation>
    <scope>NUCLEOTIDE SEQUENCE</scope>
    <source>
        <strain evidence="3">NBRC 103626</strain>
    </source>
</reference>
<dbReference type="EMBL" id="BPQM01000130">
    <property type="protein sequence ID" value="GJD81186.1"/>
    <property type="molecule type" value="Genomic_DNA"/>
</dbReference>
<feature type="signal peptide" evidence="1">
    <location>
        <begin position="1"/>
        <end position="32"/>
    </location>
</feature>
<evidence type="ECO:0000256" key="1">
    <source>
        <dbReference type="SAM" id="SignalP"/>
    </source>
</evidence>
<gene>
    <name evidence="3" type="ORF">NBEOAGPD_4431</name>
</gene>
<dbReference type="AlphaFoldDB" id="A0AA37HT56"/>
<dbReference type="Proteomes" id="UP001055108">
    <property type="component" value="Unassembled WGS sequence"/>
</dbReference>
<dbReference type="RefSeq" id="WP_238306476.1">
    <property type="nucleotide sequence ID" value="NZ_BPQM01000130.1"/>
</dbReference>
<organism evidence="3 4">
    <name type="scientific">Methylobacterium gregans</name>
    <dbReference type="NCBI Taxonomy" id="374424"/>
    <lineage>
        <taxon>Bacteria</taxon>
        <taxon>Pseudomonadati</taxon>
        <taxon>Pseudomonadota</taxon>
        <taxon>Alphaproteobacteria</taxon>
        <taxon>Hyphomicrobiales</taxon>
        <taxon>Methylobacteriaceae</taxon>
        <taxon>Methylobacterium</taxon>
    </lineage>
</organism>
<name>A0AA37HT56_9HYPH</name>
<dbReference type="Pfam" id="PF03413">
    <property type="entry name" value="PepSY"/>
    <property type="match status" value="1"/>
</dbReference>
<dbReference type="InterPro" id="IPR025711">
    <property type="entry name" value="PepSY"/>
</dbReference>
<sequence length="115" mass="12667">MSPARLHPPILRRTALARAVLASVVLVWGAPAARSAEDADRARRALEQGEIRPLEEVLSAARAAAPGDVVALDLKRSDGRWYYKLRILGTDGKRRTLKVDAASLRILDRDEDDDD</sequence>
<evidence type="ECO:0000313" key="3">
    <source>
        <dbReference type="EMBL" id="GJD81186.1"/>
    </source>
</evidence>
<proteinExistence type="predicted"/>
<keyword evidence="1" id="KW-0732">Signal</keyword>
<evidence type="ECO:0000259" key="2">
    <source>
        <dbReference type="Pfam" id="PF03413"/>
    </source>
</evidence>
<feature type="chain" id="PRO_5041394989" description="PepSY domain-containing protein" evidence="1">
    <location>
        <begin position="33"/>
        <end position="115"/>
    </location>
</feature>
<keyword evidence="4" id="KW-1185">Reference proteome</keyword>
<comment type="caution">
    <text evidence="3">The sequence shown here is derived from an EMBL/GenBank/DDBJ whole genome shotgun (WGS) entry which is preliminary data.</text>
</comment>
<reference evidence="3" key="2">
    <citation type="submission" date="2021-08" db="EMBL/GenBank/DDBJ databases">
        <authorList>
            <person name="Tani A."/>
            <person name="Ola A."/>
            <person name="Ogura Y."/>
            <person name="Katsura K."/>
            <person name="Hayashi T."/>
        </authorList>
    </citation>
    <scope>NUCLEOTIDE SEQUENCE</scope>
    <source>
        <strain evidence="3">NBRC 103626</strain>
    </source>
</reference>
<evidence type="ECO:0000313" key="4">
    <source>
        <dbReference type="Proteomes" id="UP001055108"/>
    </source>
</evidence>
<feature type="domain" description="PepSY" evidence="2">
    <location>
        <begin position="53"/>
        <end position="109"/>
    </location>
</feature>
<accession>A0AA37HT56</accession>
<protein>
    <recommendedName>
        <fullName evidence="2">PepSY domain-containing protein</fullName>
    </recommendedName>
</protein>